<dbReference type="InterPro" id="IPR000160">
    <property type="entry name" value="GGDEF_dom"/>
</dbReference>
<dbReference type="NCBIfam" id="TIGR00254">
    <property type="entry name" value="GGDEF"/>
    <property type="match status" value="1"/>
</dbReference>
<dbReference type="InterPro" id="IPR029787">
    <property type="entry name" value="Nucleotide_cyclase"/>
</dbReference>
<feature type="domain" description="GGDEF" evidence="4">
    <location>
        <begin position="373"/>
        <end position="508"/>
    </location>
</feature>
<dbReference type="InterPro" id="IPR013976">
    <property type="entry name" value="HDOD"/>
</dbReference>
<evidence type="ECO:0000259" key="5">
    <source>
        <dbReference type="PROSITE" id="PS51833"/>
    </source>
</evidence>
<comment type="caution">
    <text evidence="6">The sequence shown here is derived from an EMBL/GenBank/DDBJ whole genome shotgun (WGS) entry which is preliminary data.</text>
</comment>
<keyword evidence="3" id="KW-0175">Coiled coil</keyword>
<protein>
    <recommendedName>
        <fullName evidence="1">diguanylate cyclase</fullName>
        <ecNumber evidence="1">2.7.7.65</ecNumber>
    </recommendedName>
</protein>
<evidence type="ECO:0000256" key="1">
    <source>
        <dbReference type="ARBA" id="ARBA00012528"/>
    </source>
</evidence>
<dbReference type="PROSITE" id="PS50887">
    <property type="entry name" value="GGDEF"/>
    <property type="match status" value="1"/>
</dbReference>
<dbReference type="SMART" id="SM00267">
    <property type="entry name" value="GGDEF"/>
    <property type="match status" value="1"/>
</dbReference>
<gene>
    <name evidence="6" type="ORF">AYP45_05390</name>
</gene>
<evidence type="ECO:0000259" key="4">
    <source>
        <dbReference type="PROSITE" id="PS50887"/>
    </source>
</evidence>
<reference evidence="6 7" key="1">
    <citation type="journal article" date="2017" name="Water Res.">
        <title>Discovery and metagenomic analysis of an anammox bacterial enrichment related to Candidatus "Brocadia caroliniensis" in a full-scale glycerol-fed nitritation-denitritation separate centrate treatment process.</title>
        <authorList>
            <person name="Park H."/>
            <person name="Brotto A.C."/>
            <person name="van Loosdrecht M.C."/>
            <person name="Chandran K."/>
        </authorList>
    </citation>
    <scope>NUCLEOTIDE SEQUENCE [LARGE SCALE GENOMIC DNA]</scope>
    <source>
        <strain evidence="6">26THWARD</strain>
    </source>
</reference>
<dbReference type="Pfam" id="PF08668">
    <property type="entry name" value="HDOD"/>
    <property type="match status" value="1"/>
</dbReference>
<dbReference type="Proteomes" id="UP000189681">
    <property type="component" value="Unassembled WGS sequence"/>
</dbReference>
<dbReference type="Gene3D" id="1.10.3210.10">
    <property type="entry name" value="Hypothetical protein af1432"/>
    <property type="match status" value="1"/>
</dbReference>
<dbReference type="SUPFAM" id="SSF109604">
    <property type="entry name" value="HD-domain/PDEase-like"/>
    <property type="match status" value="1"/>
</dbReference>
<proteinExistence type="predicted"/>
<dbReference type="EC" id="2.7.7.65" evidence="1"/>
<sequence length="513" mass="58239">MQKDEVLKVVLSSPALPTLPAIASKLISITSKPETDISEIANLLSKDIALSAKVLKIANSAFYSFSSKISTVHQAVSNMGKNAIRSLVLSVSFLEIKTNEKNECFRHEKFWQKSLSAAVAATLIMSEIDKSDPEEIFTAALLQDIGELIVMRTFPEQYEQVLRTLSETQKEVLEVEEQFIGANHTFVGHEVARNWGFPTGLLIPIQYHHDPDGWPGNDKKMKIATKVVYLSGLIANILSAFRPQENHKHFVERSKTMLGFNEKIIDGIMEKVHSGIIETATFFDIPVESPKPVELILQEANIALSLINLSYEQINKELISAKIELQKLTKDLELQNKRLEKLAHIDGLTEVYNHRYLQNFLEIEIRRSLRSQIPVSLILLDIDHFKIFNDNYGHQTGDFILKEMCRLVKKTIRDYDIVARYGGEEFAIVLVETAQKDAIKIAENLRQLIATNIFIDGVKDYKVTASFGVATVQPINKEFKNSDLIDFADKALYESKKKGRNRVSAYTQKRRWF</sequence>
<evidence type="ECO:0000313" key="6">
    <source>
        <dbReference type="EMBL" id="OOP57124.1"/>
    </source>
</evidence>
<dbReference type="Gene3D" id="3.30.70.270">
    <property type="match status" value="1"/>
</dbReference>
<feature type="domain" description="HDOD" evidence="5">
    <location>
        <begin position="16"/>
        <end position="211"/>
    </location>
</feature>
<comment type="catalytic activity">
    <reaction evidence="2">
        <text>2 GTP = 3',3'-c-di-GMP + 2 diphosphate</text>
        <dbReference type="Rhea" id="RHEA:24898"/>
        <dbReference type="ChEBI" id="CHEBI:33019"/>
        <dbReference type="ChEBI" id="CHEBI:37565"/>
        <dbReference type="ChEBI" id="CHEBI:58805"/>
        <dbReference type="EC" id="2.7.7.65"/>
    </reaction>
</comment>
<dbReference type="PANTHER" id="PTHR45138:SF9">
    <property type="entry name" value="DIGUANYLATE CYCLASE DGCM-RELATED"/>
    <property type="match status" value="1"/>
</dbReference>
<dbReference type="GO" id="GO:0052621">
    <property type="term" value="F:diguanylate cyclase activity"/>
    <property type="evidence" value="ECO:0007669"/>
    <property type="project" value="UniProtKB-EC"/>
</dbReference>
<dbReference type="STRING" id="1004156.AYP45_05390"/>
<dbReference type="PANTHER" id="PTHR45138">
    <property type="entry name" value="REGULATORY COMPONENTS OF SENSORY TRANSDUCTION SYSTEM"/>
    <property type="match status" value="1"/>
</dbReference>
<evidence type="ECO:0000313" key="7">
    <source>
        <dbReference type="Proteomes" id="UP000189681"/>
    </source>
</evidence>
<evidence type="ECO:0000256" key="2">
    <source>
        <dbReference type="ARBA" id="ARBA00034247"/>
    </source>
</evidence>
<evidence type="ECO:0000256" key="3">
    <source>
        <dbReference type="SAM" id="Coils"/>
    </source>
</evidence>
<dbReference type="Pfam" id="PF00990">
    <property type="entry name" value="GGDEF"/>
    <property type="match status" value="1"/>
</dbReference>
<dbReference type="AlphaFoldDB" id="A0A1V4AVH3"/>
<organism evidence="6 7">
    <name type="scientific">Candidatus Brocadia carolinensis</name>
    <dbReference type="NCBI Taxonomy" id="1004156"/>
    <lineage>
        <taxon>Bacteria</taxon>
        <taxon>Pseudomonadati</taxon>
        <taxon>Planctomycetota</taxon>
        <taxon>Candidatus Brocadiia</taxon>
        <taxon>Candidatus Brocadiales</taxon>
        <taxon>Candidatus Brocadiaceae</taxon>
        <taxon>Candidatus Brocadia</taxon>
    </lineage>
</organism>
<dbReference type="InterPro" id="IPR043128">
    <property type="entry name" value="Rev_trsase/Diguanyl_cyclase"/>
</dbReference>
<dbReference type="PROSITE" id="PS51833">
    <property type="entry name" value="HDOD"/>
    <property type="match status" value="1"/>
</dbReference>
<dbReference type="EMBL" id="AYTS01000044">
    <property type="protein sequence ID" value="OOP57124.1"/>
    <property type="molecule type" value="Genomic_DNA"/>
</dbReference>
<feature type="coiled-coil region" evidence="3">
    <location>
        <begin position="311"/>
        <end position="345"/>
    </location>
</feature>
<dbReference type="CDD" id="cd01949">
    <property type="entry name" value="GGDEF"/>
    <property type="match status" value="1"/>
</dbReference>
<accession>A0A1V4AVH3</accession>
<dbReference type="SUPFAM" id="SSF55073">
    <property type="entry name" value="Nucleotide cyclase"/>
    <property type="match status" value="1"/>
</dbReference>
<dbReference type="InterPro" id="IPR050469">
    <property type="entry name" value="Diguanylate_Cyclase"/>
</dbReference>
<name>A0A1V4AVH3_9BACT</name>
<dbReference type="FunFam" id="3.30.70.270:FF:000001">
    <property type="entry name" value="Diguanylate cyclase domain protein"/>
    <property type="match status" value="1"/>
</dbReference>